<reference evidence="9 10" key="1">
    <citation type="submission" date="2014-08" db="EMBL/GenBank/DDBJ databases">
        <title>Complete genome of a marine bacteria Jeotgalibacillus malaysiensis.</title>
        <authorList>
            <person name="Yaakop A.S."/>
            <person name="Chan K.-G."/>
            <person name="Goh K.M."/>
        </authorList>
    </citation>
    <scope>NUCLEOTIDE SEQUENCE [LARGE SCALE GENOMIC DNA]</scope>
    <source>
        <strain evidence="9 10">D5</strain>
    </source>
</reference>
<keyword evidence="7 8" id="KW-0472">Membrane</keyword>
<dbReference type="FunFam" id="1.20.58.340:FF:000012">
    <property type="entry name" value="Magnesium transport protein CorA"/>
    <property type="match status" value="1"/>
</dbReference>
<dbReference type="STRING" id="1508404.JMA_14910"/>
<dbReference type="InterPro" id="IPR004488">
    <property type="entry name" value="Mg/Co-transport_prot_CorA"/>
</dbReference>
<keyword evidence="5 8" id="KW-0812">Transmembrane</keyword>
<name>A0A0B5AQJ4_9BACL</name>
<dbReference type="SUPFAM" id="SSF144083">
    <property type="entry name" value="Magnesium transport protein CorA, transmembrane region"/>
    <property type="match status" value="1"/>
</dbReference>
<keyword evidence="10" id="KW-1185">Reference proteome</keyword>
<feature type="transmembrane region" description="Helical" evidence="8">
    <location>
        <begin position="291"/>
        <end position="311"/>
    </location>
</feature>
<keyword evidence="3 8" id="KW-0813">Transport</keyword>
<dbReference type="InterPro" id="IPR045863">
    <property type="entry name" value="CorA_TM1_TM2"/>
</dbReference>
<dbReference type="PANTHER" id="PTHR46494">
    <property type="entry name" value="CORA FAMILY METAL ION TRANSPORTER (EUROFUNG)"/>
    <property type="match status" value="1"/>
</dbReference>
<dbReference type="Proteomes" id="UP000031449">
    <property type="component" value="Chromosome"/>
</dbReference>
<dbReference type="GO" id="GO:0050897">
    <property type="term" value="F:cobalt ion binding"/>
    <property type="evidence" value="ECO:0007669"/>
    <property type="project" value="TreeGrafter"/>
</dbReference>
<dbReference type="EMBL" id="CP009416">
    <property type="protein sequence ID" value="AJD90808.1"/>
    <property type="molecule type" value="Genomic_DNA"/>
</dbReference>
<evidence type="ECO:0000256" key="2">
    <source>
        <dbReference type="ARBA" id="ARBA00009765"/>
    </source>
</evidence>
<dbReference type="NCBIfam" id="TIGR00383">
    <property type="entry name" value="corA"/>
    <property type="match status" value="1"/>
</dbReference>
<evidence type="ECO:0000256" key="1">
    <source>
        <dbReference type="ARBA" id="ARBA00004651"/>
    </source>
</evidence>
<dbReference type="CDD" id="cd12831">
    <property type="entry name" value="TmCorA-like_u2"/>
    <property type="match status" value="1"/>
</dbReference>
<evidence type="ECO:0000256" key="3">
    <source>
        <dbReference type="ARBA" id="ARBA00022448"/>
    </source>
</evidence>
<dbReference type="KEGG" id="jeo:JMA_14910"/>
<protein>
    <recommendedName>
        <fullName evidence="8">Magnesium transport protein CorA</fullName>
    </recommendedName>
</protein>
<dbReference type="HOGENOM" id="CLU_007127_0_0_9"/>
<comment type="similarity">
    <text evidence="2 8">Belongs to the CorA metal ion transporter (MIT) (TC 1.A.35) family.</text>
</comment>
<evidence type="ECO:0000256" key="5">
    <source>
        <dbReference type="ARBA" id="ARBA00022692"/>
    </source>
</evidence>
<dbReference type="AlphaFoldDB" id="A0A0B5AQJ4"/>
<comment type="function">
    <text evidence="8">Mediates influx of magnesium ions.</text>
</comment>
<keyword evidence="4 8" id="KW-1003">Cell membrane</keyword>
<evidence type="ECO:0000256" key="4">
    <source>
        <dbReference type="ARBA" id="ARBA00022475"/>
    </source>
</evidence>
<dbReference type="GO" id="GO:0000287">
    <property type="term" value="F:magnesium ion binding"/>
    <property type="evidence" value="ECO:0007669"/>
    <property type="project" value="TreeGrafter"/>
</dbReference>
<comment type="subcellular location">
    <subcellularLocation>
        <location evidence="1">Cell membrane</location>
        <topology evidence="1">Multi-pass membrane protein</topology>
    </subcellularLocation>
    <subcellularLocation>
        <location evidence="8">Membrane</location>
        <topology evidence="8">Multi-pass membrane protein</topology>
    </subcellularLocation>
</comment>
<feature type="transmembrane region" description="Helical" evidence="8">
    <location>
        <begin position="256"/>
        <end position="279"/>
    </location>
</feature>
<proteinExistence type="inferred from homology"/>
<evidence type="ECO:0000256" key="6">
    <source>
        <dbReference type="ARBA" id="ARBA00022989"/>
    </source>
</evidence>
<evidence type="ECO:0000256" key="7">
    <source>
        <dbReference type="ARBA" id="ARBA00023136"/>
    </source>
</evidence>
<dbReference type="OrthoDB" id="9803416at2"/>
<gene>
    <name evidence="8" type="primary">corA</name>
    <name evidence="9" type="ORF">JMA_14910</name>
</gene>
<dbReference type="SUPFAM" id="SSF143865">
    <property type="entry name" value="CorA soluble domain-like"/>
    <property type="match status" value="1"/>
</dbReference>
<dbReference type="GO" id="GO:0015087">
    <property type="term" value="F:cobalt ion transmembrane transporter activity"/>
    <property type="evidence" value="ECO:0007669"/>
    <property type="project" value="UniProtKB-UniRule"/>
</dbReference>
<dbReference type="GO" id="GO:0005886">
    <property type="term" value="C:plasma membrane"/>
    <property type="evidence" value="ECO:0007669"/>
    <property type="project" value="UniProtKB-SubCell"/>
</dbReference>
<keyword evidence="6 8" id="KW-1133">Transmembrane helix</keyword>
<dbReference type="Gene3D" id="1.20.58.340">
    <property type="entry name" value="Magnesium transport protein CorA, transmembrane region"/>
    <property type="match status" value="2"/>
</dbReference>
<keyword evidence="8" id="KW-0406">Ion transport</keyword>
<dbReference type="GO" id="GO:0015095">
    <property type="term" value="F:magnesium ion transmembrane transporter activity"/>
    <property type="evidence" value="ECO:0007669"/>
    <property type="project" value="UniProtKB-UniRule"/>
</dbReference>
<dbReference type="InterPro" id="IPR002523">
    <property type="entry name" value="MgTranspt_CorA/ZnTranspt_ZntB"/>
</dbReference>
<sequence length="333" mass="39315">MIRVMGMTPGGSLNEFSSVKEAKKAELRWMWVDFNQPAEREGRELSKSFSFHPLAIEDCVEKGYQRPKFDSYHQYIFLVLHHLTKDTYEAEEIDVFVNEKMIVTWHYEPLKMIDEIWERQLSGNGLAGEGNPIGLLHSILDMTVDDYFPSVYGIEDVLNRIEEKTDENSSHDLMDRLFDVRHDMQKLRRSLVPTRDMLYRLLNGTNVALTREQQLYFSDVYDHVIKLTEMLESYREFSSDIRDNYISVSSDKMNNIMMTLTVITTIFMPLSFLAGLYGMNFVYIPELEFEYGYFVLLGVMTLIAIVMFIVFRKIGWLQFSRSKKKKRRRIFKR</sequence>
<keyword evidence="8" id="KW-0460">Magnesium</keyword>
<evidence type="ECO:0000313" key="10">
    <source>
        <dbReference type="Proteomes" id="UP000031449"/>
    </source>
</evidence>
<accession>A0A0B5AQJ4</accession>
<dbReference type="InterPro" id="IPR045861">
    <property type="entry name" value="CorA_cytoplasmic_dom"/>
</dbReference>
<evidence type="ECO:0000313" key="9">
    <source>
        <dbReference type="EMBL" id="AJD90808.1"/>
    </source>
</evidence>
<dbReference type="PANTHER" id="PTHR46494:SF1">
    <property type="entry name" value="CORA FAMILY METAL ION TRANSPORTER (EUROFUNG)"/>
    <property type="match status" value="1"/>
</dbReference>
<organism evidence="9 10">
    <name type="scientific">Jeotgalibacillus malaysiensis</name>
    <dbReference type="NCBI Taxonomy" id="1508404"/>
    <lineage>
        <taxon>Bacteria</taxon>
        <taxon>Bacillati</taxon>
        <taxon>Bacillota</taxon>
        <taxon>Bacilli</taxon>
        <taxon>Bacillales</taxon>
        <taxon>Caryophanaceae</taxon>
        <taxon>Jeotgalibacillus</taxon>
    </lineage>
</organism>
<evidence type="ECO:0000256" key="8">
    <source>
        <dbReference type="RuleBase" id="RU362010"/>
    </source>
</evidence>
<dbReference type="Gene3D" id="3.30.460.20">
    <property type="entry name" value="CorA soluble domain-like"/>
    <property type="match status" value="1"/>
</dbReference>
<dbReference type="Pfam" id="PF01544">
    <property type="entry name" value="CorA"/>
    <property type="match status" value="1"/>
</dbReference>